<sequence>MSKRAIRTDNAPAPKPFFSQAIVHEKMVYTSGAVGMDPATGRLVEGTTGDRTVQCLKNISNILEAAGSSLDNIIKATIFIDDMSNYGSMNEAYLNVFNNGTPPARTCVAVKQLPLGTDVEIEVVAHL</sequence>
<dbReference type="InterPro" id="IPR006056">
    <property type="entry name" value="RidA"/>
</dbReference>
<reference evidence="2 3" key="1">
    <citation type="submission" date="2018-02" db="EMBL/GenBank/DDBJ databases">
        <title>The genomes of Aspergillus section Nigri reveals drivers in fungal speciation.</title>
        <authorList>
            <consortium name="DOE Joint Genome Institute"/>
            <person name="Vesth T.C."/>
            <person name="Nybo J."/>
            <person name="Theobald S."/>
            <person name="Brandl J."/>
            <person name="Frisvad J.C."/>
            <person name="Nielsen K.F."/>
            <person name="Lyhne E.K."/>
            <person name="Kogle M.E."/>
            <person name="Kuo A."/>
            <person name="Riley R."/>
            <person name="Clum A."/>
            <person name="Nolan M."/>
            <person name="Lipzen A."/>
            <person name="Salamov A."/>
            <person name="Henrissat B."/>
            <person name="Wiebenga A."/>
            <person name="De vries R.P."/>
            <person name="Grigoriev I.V."/>
            <person name="Mortensen U.H."/>
            <person name="Andersen M.R."/>
            <person name="Baker S.E."/>
        </authorList>
    </citation>
    <scope>NUCLEOTIDE SEQUENCE [LARGE SCALE GENOMIC DNA]</scope>
    <source>
        <strain evidence="2 3">CBS 115571</strain>
    </source>
</reference>
<dbReference type="OMA" id="NVEMECV"/>
<evidence type="ECO:0000313" key="2">
    <source>
        <dbReference type="EMBL" id="PYI21341.1"/>
    </source>
</evidence>
<gene>
    <name evidence="2" type="ORF">BO99DRAFT_454059</name>
</gene>
<dbReference type="Proteomes" id="UP000249829">
    <property type="component" value="Unassembled WGS sequence"/>
</dbReference>
<dbReference type="EMBL" id="KZ825117">
    <property type="protein sequence ID" value="PYI21341.1"/>
    <property type="molecule type" value="Genomic_DNA"/>
</dbReference>
<dbReference type="PANTHER" id="PTHR11803">
    <property type="entry name" value="2-IMINOBUTANOATE/2-IMINOPROPANOATE DEAMINASE RIDA"/>
    <property type="match status" value="1"/>
</dbReference>
<dbReference type="FunFam" id="3.30.1330.40:FF:000001">
    <property type="entry name" value="L-PSP family endoribonuclease"/>
    <property type="match status" value="1"/>
</dbReference>
<dbReference type="InterPro" id="IPR006175">
    <property type="entry name" value="YjgF/YER057c/UK114"/>
</dbReference>
<dbReference type="GO" id="GO:0019239">
    <property type="term" value="F:deaminase activity"/>
    <property type="evidence" value="ECO:0007669"/>
    <property type="project" value="TreeGrafter"/>
</dbReference>
<evidence type="ECO:0000313" key="3">
    <source>
        <dbReference type="Proteomes" id="UP000249829"/>
    </source>
</evidence>
<dbReference type="GO" id="GO:0005829">
    <property type="term" value="C:cytosol"/>
    <property type="evidence" value="ECO:0007669"/>
    <property type="project" value="TreeGrafter"/>
</dbReference>
<dbReference type="Pfam" id="PF01042">
    <property type="entry name" value="Ribonuc_L-PSP"/>
    <property type="match status" value="1"/>
</dbReference>
<dbReference type="Gene3D" id="3.30.1330.40">
    <property type="entry name" value="RutC-like"/>
    <property type="match status" value="1"/>
</dbReference>
<dbReference type="NCBIfam" id="TIGR00004">
    <property type="entry name" value="Rid family detoxifying hydrolase"/>
    <property type="match status" value="1"/>
</dbReference>
<dbReference type="SUPFAM" id="SSF55298">
    <property type="entry name" value="YjgF-like"/>
    <property type="match status" value="1"/>
</dbReference>
<dbReference type="InterPro" id="IPR035959">
    <property type="entry name" value="RutC-like_sf"/>
</dbReference>
<dbReference type="PANTHER" id="PTHR11803:SF42">
    <property type="entry name" value="MMF1"/>
    <property type="match status" value="1"/>
</dbReference>
<name>A0A2V5HCF0_ASPV1</name>
<accession>A0A2V5HCF0</accession>
<dbReference type="CDD" id="cd00448">
    <property type="entry name" value="YjgF_YER057c_UK114_family"/>
    <property type="match status" value="1"/>
</dbReference>
<keyword evidence="3" id="KW-1185">Reference proteome</keyword>
<dbReference type="AlphaFoldDB" id="A0A2V5HCF0"/>
<comment type="similarity">
    <text evidence="1">Belongs to the RutC family.</text>
</comment>
<dbReference type="STRING" id="1450538.A0A2V5HCF0"/>
<dbReference type="GO" id="GO:0005739">
    <property type="term" value="C:mitochondrion"/>
    <property type="evidence" value="ECO:0007669"/>
    <property type="project" value="TreeGrafter"/>
</dbReference>
<proteinExistence type="inferred from homology"/>
<organism evidence="2 3">
    <name type="scientific">Aspergillus violaceofuscus (strain CBS 115571)</name>
    <dbReference type="NCBI Taxonomy" id="1450538"/>
    <lineage>
        <taxon>Eukaryota</taxon>
        <taxon>Fungi</taxon>
        <taxon>Dikarya</taxon>
        <taxon>Ascomycota</taxon>
        <taxon>Pezizomycotina</taxon>
        <taxon>Eurotiomycetes</taxon>
        <taxon>Eurotiomycetidae</taxon>
        <taxon>Eurotiales</taxon>
        <taxon>Aspergillaceae</taxon>
        <taxon>Aspergillus</taxon>
    </lineage>
</organism>
<evidence type="ECO:0000256" key="1">
    <source>
        <dbReference type="ARBA" id="ARBA00010552"/>
    </source>
</evidence>
<protein>
    <submittedName>
        <fullName evidence="2">YjgF-like protein</fullName>
    </submittedName>
</protein>